<keyword evidence="4" id="KW-0804">Transcription</keyword>
<evidence type="ECO:0000256" key="2">
    <source>
        <dbReference type="ARBA" id="ARBA00023015"/>
    </source>
</evidence>
<dbReference type="GO" id="GO:0032993">
    <property type="term" value="C:protein-DNA complex"/>
    <property type="evidence" value="ECO:0007669"/>
    <property type="project" value="TreeGrafter"/>
</dbReference>
<sequence length="307" mass="35542">MVLNLRQLQYLCTLAETGSYHTAARKLYITQPTLSIAVKKLEERLHQTLFTRQSKQVVPTEAGELVLAAAREMLALDRELEGRLQALQENRKDRLRIGTYLIFSALLMPTLMTQFHKSHPQVELRLQHRHYQELIQDLARDQFDLILCFQDAPNPDFVCRRLRQEGFLVVLPADHPLCQKARPLPDSRFPYLPGELLKEETFLLQSHSQQIRLQEDKLLADLGKIPRTREIENIETAVRLAAGGMGIAFCMESYTQAFHTSKPVRYFRTGDPARYPWLTICYKKEKAKSKNLQAFVDLIQKTVEEIL</sequence>
<dbReference type="GO" id="GO:0003677">
    <property type="term" value="F:DNA binding"/>
    <property type="evidence" value="ECO:0007669"/>
    <property type="project" value="UniProtKB-KW"/>
</dbReference>
<comment type="caution">
    <text evidence="6">The sequence shown here is derived from an EMBL/GenBank/DDBJ whole genome shotgun (WGS) entry which is preliminary data.</text>
</comment>
<keyword evidence="3" id="KW-0238">DNA-binding</keyword>
<accession>A0A6N7VXF8</accession>
<evidence type="ECO:0000256" key="1">
    <source>
        <dbReference type="ARBA" id="ARBA00009437"/>
    </source>
</evidence>
<dbReference type="InterPro" id="IPR000847">
    <property type="entry name" value="LysR_HTH_N"/>
</dbReference>
<evidence type="ECO:0000313" key="6">
    <source>
        <dbReference type="EMBL" id="MSS81781.1"/>
    </source>
</evidence>
<dbReference type="InterPro" id="IPR036388">
    <property type="entry name" value="WH-like_DNA-bd_sf"/>
</dbReference>
<evidence type="ECO:0000259" key="5">
    <source>
        <dbReference type="PROSITE" id="PS50931"/>
    </source>
</evidence>
<dbReference type="FunFam" id="1.10.10.10:FF:000001">
    <property type="entry name" value="LysR family transcriptional regulator"/>
    <property type="match status" value="1"/>
</dbReference>
<dbReference type="InterPro" id="IPR005119">
    <property type="entry name" value="LysR_subst-bd"/>
</dbReference>
<dbReference type="PRINTS" id="PR00039">
    <property type="entry name" value="HTHLYSR"/>
</dbReference>
<organism evidence="6 7">
    <name type="scientific">Acidaminococcus fermentans</name>
    <dbReference type="NCBI Taxonomy" id="905"/>
    <lineage>
        <taxon>Bacteria</taxon>
        <taxon>Bacillati</taxon>
        <taxon>Bacillota</taxon>
        <taxon>Negativicutes</taxon>
        <taxon>Acidaminococcales</taxon>
        <taxon>Acidaminococcaceae</taxon>
        <taxon>Acidaminococcus</taxon>
    </lineage>
</organism>
<dbReference type="EMBL" id="VULN01000004">
    <property type="protein sequence ID" value="MSS81781.1"/>
    <property type="molecule type" value="Genomic_DNA"/>
</dbReference>
<dbReference type="Pfam" id="PF00126">
    <property type="entry name" value="HTH_1"/>
    <property type="match status" value="1"/>
</dbReference>
<evidence type="ECO:0000313" key="7">
    <source>
        <dbReference type="Proteomes" id="UP000441455"/>
    </source>
</evidence>
<comment type="similarity">
    <text evidence="1">Belongs to the LysR transcriptional regulatory family.</text>
</comment>
<dbReference type="RefSeq" id="WP_154487847.1">
    <property type="nucleotide sequence ID" value="NZ_VULN01000004.1"/>
</dbReference>
<dbReference type="OrthoDB" id="9803735at2"/>
<dbReference type="PANTHER" id="PTHR30346:SF28">
    <property type="entry name" value="HTH-TYPE TRANSCRIPTIONAL REGULATOR CYNR"/>
    <property type="match status" value="1"/>
</dbReference>
<dbReference type="SUPFAM" id="SSF46785">
    <property type="entry name" value="Winged helix' DNA-binding domain"/>
    <property type="match status" value="1"/>
</dbReference>
<dbReference type="SUPFAM" id="SSF53850">
    <property type="entry name" value="Periplasmic binding protein-like II"/>
    <property type="match status" value="1"/>
</dbReference>
<dbReference type="Proteomes" id="UP000441455">
    <property type="component" value="Unassembled WGS sequence"/>
</dbReference>
<dbReference type="PANTHER" id="PTHR30346">
    <property type="entry name" value="TRANSCRIPTIONAL DUAL REGULATOR HCAR-RELATED"/>
    <property type="match status" value="1"/>
</dbReference>
<dbReference type="InterPro" id="IPR036390">
    <property type="entry name" value="WH_DNA-bd_sf"/>
</dbReference>
<dbReference type="GO" id="GO:0003700">
    <property type="term" value="F:DNA-binding transcription factor activity"/>
    <property type="evidence" value="ECO:0007669"/>
    <property type="project" value="InterPro"/>
</dbReference>
<protein>
    <submittedName>
        <fullName evidence="6">LysR family transcriptional regulator</fullName>
    </submittedName>
</protein>
<dbReference type="PROSITE" id="PS50931">
    <property type="entry name" value="HTH_LYSR"/>
    <property type="match status" value="1"/>
</dbReference>
<name>A0A6N7VXF8_ACIFE</name>
<dbReference type="Gene3D" id="3.40.190.290">
    <property type="match status" value="1"/>
</dbReference>
<feature type="domain" description="HTH lysR-type" evidence="5">
    <location>
        <begin position="3"/>
        <end position="60"/>
    </location>
</feature>
<proteinExistence type="inferred from homology"/>
<gene>
    <name evidence="6" type="ORF">FX155_04065</name>
</gene>
<dbReference type="Pfam" id="PF03466">
    <property type="entry name" value="LysR_substrate"/>
    <property type="match status" value="1"/>
</dbReference>
<evidence type="ECO:0000256" key="3">
    <source>
        <dbReference type="ARBA" id="ARBA00023125"/>
    </source>
</evidence>
<dbReference type="CDD" id="cd05466">
    <property type="entry name" value="PBP2_LTTR_substrate"/>
    <property type="match status" value="1"/>
</dbReference>
<evidence type="ECO:0000256" key="4">
    <source>
        <dbReference type="ARBA" id="ARBA00023163"/>
    </source>
</evidence>
<dbReference type="AlphaFoldDB" id="A0A6N7VXF8"/>
<reference evidence="6 7" key="1">
    <citation type="submission" date="2019-08" db="EMBL/GenBank/DDBJ databases">
        <title>In-depth cultivation of the pig gut microbiome towards novel bacterial diversity and tailored functional studies.</title>
        <authorList>
            <person name="Wylensek D."/>
            <person name="Hitch T.C.A."/>
            <person name="Clavel T."/>
        </authorList>
    </citation>
    <scope>NUCLEOTIDE SEQUENCE [LARGE SCALE GENOMIC DNA]</scope>
    <source>
        <strain evidence="6 7">WCA-389-WT-5B</strain>
    </source>
</reference>
<keyword evidence="2" id="KW-0805">Transcription regulation</keyword>
<dbReference type="Gene3D" id="1.10.10.10">
    <property type="entry name" value="Winged helix-like DNA-binding domain superfamily/Winged helix DNA-binding domain"/>
    <property type="match status" value="1"/>
</dbReference>